<dbReference type="Proteomes" id="UP000240418">
    <property type="component" value="Unassembled WGS sequence"/>
</dbReference>
<keyword evidence="2" id="KW-1185">Reference proteome</keyword>
<gene>
    <name evidence="1" type="ORF">CLV88_11187</name>
</gene>
<accession>A0A2P8F9J7</accession>
<reference evidence="1 2" key="1">
    <citation type="submission" date="2018-03" db="EMBL/GenBank/DDBJ databases">
        <title>Genomic Encyclopedia of Archaeal and Bacterial Type Strains, Phase II (KMG-II): from individual species to whole genera.</title>
        <authorList>
            <person name="Goeker M."/>
        </authorList>
    </citation>
    <scope>NUCLEOTIDE SEQUENCE [LARGE SCALE GENOMIC DNA]</scope>
    <source>
        <strain evidence="1 2">DSM 100673</strain>
    </source>
</reference>
<evidence type="ECO:0000313" key="1">
    <source>
        <dbReference type="EMBL" id="PSL18342.1"/>
    </source>
</evidence>
<comment type="caution">
    <text evidence="1">The sequence shown here is derived from an EMBL/GenBank/DDBJ whole genome shotgun (WGS) entry which is preliminary data.</text>
</comment>
<protein>
    <submittedName>
        <fullName evidence="1">Uncharacterized protein</fullName>
    </submittedName>
</protein>
<organism evidence="1 2">
    <name type="scientific">Shimia abyssi</name>
    <dbReference type="NCBI Taxonomy" id="1662395"/>
    <lineage>
        <taxon>Bacteria</taxon>
        <taxon>Pseudomonadati</taxon>
        <taxon>Pseudomonadota</taxon>
        <taxon>Alphaproteobacteria</taxon>
        <taxon>Rhodobacterales</taxon>
        <taxon>Roseobacteraceae</taxon>
    </lineage>
</organism>
<dbReference type="EMBL" id="PYGJ01000011">
    <property type="protein sequence ID" value="PSL18342.1"/>
    <property type="molecule type" value="Genomic_DNA"/>
</dbReference>
<evidence type="ECO:0000313" key="2">
    <source>
        <dbReference type="Proteomes" id="UP000240418"/>
    </source>
</evidence>
<proteinExistence type="predicted"/>
<dbReference type="AlphaFoldDB" id="A0A2P8F9J7"/>
<name>A0A2P8F9J7_9RHOB</name>
<dbReference type="OrthoDB" id="7675848at2"/>
<sequence length="124" mass="15010">MHDLLQQFELGETRFSQVQLFEYDQKTPIEGRWYFIHIREERSSFLADQSVDLRRPIVERGRWEPGFSEDRLFVLDPEKVGDVDLWFEERVKRVVFFSDRLRQAIKAAKLKTRWMGFRECGLPQ</sequence>